<dbReference type="Gene3D" id="1.10.1200.240">
    <property type="match status" value="1"/>
</dbReference>
<dbReference type="Proteomes" id="UP000230477">
    <property type="component" value="Unassembled WGS sequence"/>
</dbReference>
<dbReference type="InterPro" id="IPR015972">
    <property type="entry name" value="Ribosomal_eL19_dom1"/>
</dbReference>
<dbReference type="PANTHER" id="PTHR10722">
    <property type="entry name" value="60S RIBOSOMAL PROTEIN L19"/>
    <property type="match status" value="1"/>
</dbReference>
<dbReference type="Proteomes" id="UP000228888">
    <property type="component" value="Unassembled WGS sequence"/>
</dbReference>
<evidence type="ECO:0000313" key="9">
    <source>
        <dbReference type="EMBL" id="PIV89542.1"/>
    </source>
</evidence>
<dbReference type="EMBL" id="PEUT01000049">
    <property type="protein sequence ID" value="PIV13604.1"/>
    <property type="molecule type" value="Genomic_DNA"/>
</dbReference>
<dbReference type="EMBL" id="PFSX01000054">
    <property type="protein sequence ID" value="PJC01172.1"/>
    <property type="molecule type" value="Genomic_DNA"/>
</dbReference>
<keyword evidence="2 6" id="KW-0689">Ribosomal protein</keyword>
<dbReference type="EMBL" id="PCUF01000017">
    <property type="protein sequence ID" value="PIN66574.1"/>
    <property type="molecule type" value="Genomic_DNA"/>
</dbReference>
<evidence type="ECO:0000259" key="5">
    <source>
        <dbReference type="SMART" id="SM01416"/>
    </source>
</evidence>
<dbReference type="EMBL" id="PFIH01000047">
    <property type="protein sequence ID" value="PIX28003.1"/>
    <property type="molecule type" value="Genomic_DNA"/>
</dbReference>
<keyword evidence="3" id="KW-0687">Ribonucleoprotein</keyword>
<evidence type="ECO:0000256" key="3">
    <source>
        <dbReference type="ARBA" id="ARBA00023274"/>
    </source>
</evidence>
<accession>A0A2H9RDA1</accession>
<evidence type="ECO:0000256" key="2">
    <source>
        <dbReference type="ARBA" id="ARBA00022980"/>
    </source>
</evidence>
<evidence type="ECO:0000313" key="8">
    <source>
        <dbReference type="EMBL" id="PIV46556.1"/>
    </source>
</evidence>
<dbReference type="GO" id="GO:0022625">
    <property type="term" value="C:cytosolic large ribosomal subunit"/>
    <property type="evidence" value="ECO:0007669"/>
    <property type="project" value="InterPro"/>
</dbReference>
<protein>
    <submittedName>
        <fullName evidence="6">50S ribosomal protein L19e</fullName>
    </submittedName>
</protein>
<evidence type="ECO:0000313" key="11">
    <source>
        <dbReference type="EMBL" id="PIY99734.1"/>
    </source>
</evidence>
<dbReference type="InterPro" id="IPR000196">
    <property type="entry name" value="Ribosomal_eL19_dom"/>
</dbReference>
<evidence type="ECO:0000313" key="6">
    <source>
        <dbReference type="EMBL" id="PIN66574.1"/>
    </source>
</evidence>
<gene>
    <name evidence="6" type="primary">rpl19e</name>
    <name evidence="13" type="ORF">CO072_02060</name>
    <name evidence="12" type="ORF">CO124_01135</name>
    <name evidence="8" type="ORF">COS22_00730</name>
    <name evidence="7" type="ORF">COS45_01960</name>
    <name evidence="9" type="ORF">COW47_02275</name>
    <name evidence="6" type="ORF">COW69_01590</name>
    <name evidence="11" type="ORF">COY63_02045</name>
    <name evidence="10" type="ORF">COZ66_01935</name>
</gene>
<accession>A0A2G9LJ80</accession>
<dbReference type="InterPro" id="IPR039547">
    <property type="entry name" value="Ribosomal_eL19"/>
</dbReference>
<dbReference type="Proteomes" id="UP000228874">
    <property type="component" value="Unassembled WGS sequence"/>
</dbReference>
<dbReference type="SUPFAM" id="SSF48140">
    <property type="entry name" value="Ribosomal protein L19 (L19e)"/>
    <property type="match status" value="1"/>
</dbReference>
<dbReference type="Proteomes" id="UP000229789">
    <property type="component" value="Unassembled WGS sequence"/>
</dbReference>
<dbReference type="Proteomes" id="UP000230713">
    <property type="component" value="Unassembled WGS sequence"/>
</dbReference>
<feature type="compositionally biased region" description="Basic residues" evidence="4">
    <location>
        <begin position="65"/>
        <end position="83"/>
    </location>
</feature>
<evidence type="ECO:0000313" key="10">
    <source>
        <dbReference type="EMBL" id="PIX28003.1"/>
    </source>
</evidence>
<evidence type="ECO:0000313" key="15">
    <source>
        <dbReference type="Proteomes" id="UP000228888"/>
    </source>
</evidence>
<evidence type="ECO:0000256" key="4">
    <source>
        <dbReference type="SAM" id="MobiDB-lite"/>
    </source>
</evidence>
<dbReference type="GO" id="GO:0003723">
    <property type="term" value="F:RNA binding"/>
    <property type="evidence" value="ECO:0007669"/>
    <property type="project" value="InterPro"/>
</dbReference>
<evidence type="ECO:0000256" key="1">
    <source>
        <dbReference type="ARBA" id="ARBA00011082"/>
    </source>
</evidence>
<accession>A0A2H9N2F6</accession>
<reference evidence="14 15" key="1">
    <citation type="submission" date="2017-09" db="EMBL/GenBank/DDBJ databases">
        <title>Depth-based differentiation of microbial function through sediment-hosted aquifers and enrichment of novel symbionts in the deep terrestrial subsurface.</title>
        <authorList>
            <person name="Probst A.J."/>
            <person name="Ladd B."/>
            <person name="Jarett J.K."/>
            <person name="Geller-Mcgrath D.E."/>
            <person name="Sieber C.M.K."/>
            <person name="Emerson J.B."/>
            <person name="Anantharaman K."/>
            <person name="Thomas B.C."/>
            <person name="Malmstrom R."/>
            <person name="Stieglmeier M."/>
            <person name="Klingl A."/>
            <person name="Woyke T."/>
            <person name="Ryan C.M."/>
            <person name="Banfield J.F."/>
        </authorList>
    </citation>
    <scope>NUCLEOTIDE SEQUENCE [LARGE SCALE GENOMIC DNA]</scope>
</reference>
<evidence type="ECO:0000313" key="13">
    <source>
        <dbReference type="EMBL" id="PJC01172.1"/>
    </source>
</evidence>
<feature type="domain" description="Large ribosomal subunit protein eL19" evidence="5">
    <location>
        <begin position="3"/>
        <end position="140"/>
    </location>
</feature>
<dbReference type="EMBL" id="PFUW01000018">
    <property type="protein sequence ID" value="PJB04096.1"/>
    <property type="molecule type" value="Genomic_DNA"/>
</dbReference>
<accession>A0A2H9MMC6</accession>
<evidence type="ECO:0000313" key="16">
    <source>
        <dbReference type="Proteomes" id="UP000229789"/>
    </source>
</evidence>
<dbReference type="Pfam" id="PF01280">
    <property type="entry name" value="Ribosomal_L19e"/>
    <property type="match status" value="1"/>
</dbReference>
<dbReference type="AlphaFoldDB" id="A0A2G9LJ80"/>
<feature type="region of interest" description="Disordered" evidence="4">
    <location>
        <begin position="57"/>
        <end position="94"/>
    </location>
</feature>
<feature type="compositionally biased region" description="Basic and acidic residues" evidence="4">
    <location>
        <begin position="160"/>
        <end position="179"/>
    </location>
</feature>
<evidence type="ECO:0000313" key="14">
    <source>
        <dbReference type="Proteomes" id="UP000228874"/>
    </source>
</evidence>
<organism evidence="6 16">
    <name type="scientific">Huberarchaeum crystalense</name>
    <dbReference type="NCBI Taxonomy" id="2014257"/>
    <lineage>
        <taxon>Archaea</taxon>
        <taxon>Candidatus Huberarchaeota</taxon>
        <taxon>Candidatus Huberarchaeia</taxon>
        <taxon>Candidatus Huberarchaeales</taxon>
        <taxon>Candidatus Huberarchaeaceae</taxon>
        <taxon>Candidatus Huberarchaeum</taxon>
    </lineage>
</organism>
<evidence type="ECO:0000313" key="7">
    <source>
        <dbReference type="EMBL" id="PIV13604.1"/>
    </source>
</evidence>
<comment type="caution">
    <text evidence="6">The sequence shown here is derived from an EMBL/GenBank/DDBJ whole genome shotgun (WGS) entry which is preliminary data.</text>
</comment>
<dbReference type="EMBL" id="PFMG01000049">
    <property type="protein sequence ID" value="PIY99734.1"/>
    <property type="molecule type" value="Genomic_DNA"/>
</dbReference>
<dbReference type="EMBL" id="PETW01000011">
    <property type="protein sequence ID" value="PIV46556.1"/>
    <property type="molecule type" value="Genomic_DNA"/>
</dbReference>
<dbReference type="EMBL" id="PFFF01000046">
    <property type="protein sequence ID" value="PIV89542.1"/>
    <property type="molecule type" value="Genomic_DNA"/>
</dbReference>
<accession>A0A2H9P9V5</accession>
<accession>A0A2H9M8C4</accession>
<dbReference type="Proteomes" id="UP000231449">
    <property type="component" value="Unassembled WGS sequence"/>
</dbReference>
<reference evidence="6 16" key="2">
    <citation type="submission" date="2017-09" db="EMBL/GenBank/DDBJ databases">
        <title>Depth-based differentiation of microbial function through sediment-hosted aquifers and enrichment of novel symbionts in the deep terrestrial subsurface.</title>
        <authorList>
            <person name="Probst A.J."/>
            <person name="Ladd B."/>
            <person name="Jarett J.K."/>
            <person name="Geller-Mcgrath D.E."/>
            <person name="Sieber C.M."/>
            <person name="Emerson J.B."/>
            <person name="Anantharaman K."/>
            <person name="Thomas B.C."/>
            <person name="Malmstrom R."/>
            <person name="Stieglmeier M."/>
            <person name="Klingl A."/>
            <person name="Woyke T."/>
            <person name="Ryan C.M."/>
            <person name="Banfield J.F."/>
        </authorList>
    </citation>
    <scope>NUCLEOTIDE SEQUENCE [LARGE SCALE GENOMIC DNA]</scope>
    <source>
        <strain evidence="8">CG02_land_8_20_14_3_00_31_209</strain>
        <strain evidence="7">CG03_land_8_20_14_0_80_31_114</strain>
        <strain evidence="9">CG17_big_fil_post_rev_8_21_14_2_50_31_73</strain>
        <strain evidence="6">CG18_big_fil_WC_8_21_14_2_50_31_19</strain>
        <strain evidence="11">CG_4_10_14_0_8_um_filter_31_133</strain>
        <strain evidence="10">CG_4_8_14_3_um_filter</strain>
        <strain evidence="13">CG_4_9_14_0_8_um_filter_31_21</strain>
        <strain evidence="12">CG_4_9_14_3_um_filter_31_125</strain>
    </source>
</reference>
<dbReference type="Gene3D" id="1.10.1650.10">
    <property type="match status" value="1"/>
</dbReference>
<name>A0A2G9LJ80_HUBC1</name>
<dbReference type="GO" id="GO:0006412">
    <property type="term" value="P:translation"/>
    <property type="evidence" value="ECO:0007669"/>
    <property type="project" value="InterPro"/>
</dbReference>
<accession>A0A2H9QSC5</accession>
<proteinExistence type="inferred from homology"/>
<dbReference type="Pfam" id="PF25476">
    <property type="entry name" value="Ribosomal_L19e_C"/>
    <property type="match status" value="1"/>
</dbReference>
<accession>A0A2H9M229</accession>
<dbReference type="InterPro" id="IPR035970">
    <property type="entry name" value="60S_ribosomal_eL19_sf"/>
</dbReference>
<dbReference type="Proteomes" id="UP000228989">
    <property type="component" value="Unassembled WGS sequence"/>
</dbReference>
<feature type="region of interest" description="Disordered" evidence="4">
    <location>
        <begin position="118"/>
        <end position="179"/>
    </location>
</feature>
<dbReference type="Proteomes" id="UP000231232">
    <property type="component" value="Unassembled WGS sequence"/>
</dbReference>
<dbReference type="SMART" id="SM01416">
    <property type="entry name" value="Ribosomal_L19e"/>
    <property type="match status" value="1"/>
</dbReference>
<comment type="similarity">
    <text evidence="1">Belongs to the eukaryotic ribosomal protein eL19 family.</text>
</comment>
<dbReference type="InterPro" id="IPR057259">
    <property type="entry name" value="Ribosomal_L19e"/>
</dbReference>
<feature type="compositionally biased region" description="Basic and acidic residues" evidence="4">
    <location>
        <begin position="128"/>
        <end position="151"/>
    </location>
</feature>
<evidence type="ECO:0000313" key="12">
    <source>
        <dbReference type="EMBL" id="PJB04096.1"/>
    </source>
</evidence>
<dbReference type="InterPro" id="IPR057260">
    <property type="entry name" value="Ribosomal_L19e_C"/>
</dbReference>
<sequence>MAKYKTLRRLASDILKVGETKIKFDAGYADDFKSSVTREDVKALIKAGAIFKVKKVVKSKEKQAKKNKKQGQGRKRGTKNARTPRKEQWVKKVRAQRDELKKAVESLKLTSKTKRKFYSQISGGKFKSRADLRRGLESERMSEEKDNLSKSKDKKTRLGRNQDESQTKRQKNKEEGKLR</sequence>
<feature type="compositionally biased region" description="Basic and acidic residues" evidence="4">
    <location>
        <begin position="84"/>
        <end position="94"/>
    </location>
</feature>
<dbReference type="GO" id="GO:0003735">
    <property type="term" value="F:structural constituent of ribosome"/>
    <property type="evidence" value="ECO:0007669"/>
    <property type="project" value="InterPro"/>
</dbReference>